<keyword evidence="4" id="KW-1185">Reference proteome</keyword>
<feature type="transmembrane region" description="Helical" evidence="2">
    <location>
        <begin position="105"/>
        <end position="128"/>
    </location>
</feature>
<accession>A0AAD9P546</accession>
<feature type="compositionally biased region" description="Gly residues" evidence="1">
    <location>
        <begin position="69"/>
        <end position="81"/>
    </location>
</feature>
<protein>
    <submittedName>
        <fullName evidence="3">Uncharacterized protein</fullName>
    </submittedName>
</protein>
<feature type="region of interest" description="Disordered" evidence="1">
    <location>
        <begin position="1"/>
        <end position="96"/>
    </location>
</feature>
<reference evidence="3" key="1">
    <citation type="journal article" date="2023" name="Mol. Biol. Evol.">
        <title>Third-Generation Sequencing Reveals the Adaptive Role of the Epigenome in Three Deep-Sea Polychaetes.</title>
        <authorList>
            <person name="Perez M."/>
            <person name="Aroh O."/>
            <person name="Sun Y."/>
            <person name="Lan Y."/>
            <person name="Juniper S.K."/>
            <person name="Young C.R."/>
            <person name="Angers B."/>
            <person name="Qian P.Y."/>
        </authorList>
    </citation>
    <scope>NUCLEOTIDE SEQUENCE</scope>
    <source>
        <strain evidence="3">R07B-5</strain>
    </source>
</reference>
<keyword evidence="2" id="KW-0812">Transmembrane</keyword>
<gene>
    <name evidence="3" type="ORF">NP493_137g04002</name>
</gene>
<dbReference type="Proteomes" id="UP001209878">
    <property type="component" value="Unassembled WGS sequence"/>
</dbReference>
<dbReference type="AlphaFoldDB" id="A0AAD9P546"/>
<keyword evidence="2" id="KW-0472">Membrane</keyword>
<organism evidence="3 4">
    <name type="scientific">Ridgeia piscesae</name>
    <name type="common">Tubeworm</name>
    <dbReference type="NCBI Taxonomy" id="27915"/>
    <lineage>
        <taxon>Eukaryota</taxon>
        <taxon>Metazoa</taxon>
        <taxon>Spiralia</taxon>
        <taxon>Lophotrochozoa</taxon>
        <taxon>Annelida</taxon>
        <taxon>Polychaeta</taxon>
        <taxon>Sedentaria</taxon>
        <taxon>Canalipalpata</taxon>
        <taxon>Sabellida</taxon>
        <taxon>Siboglinidae</taxon>
        <taxon>Ridgeia</taxon>
    </lineage>
</organism>
<evidence type="ECO:0000256" key="2">
    <source>
        <dbReference type="SAM" id="Phobius"/>
    </source>
</evidence>
<feature type="compositionally biased region" description="Low complexity" evidence="1">
    <location>
        <begin position="82"/>
        <end position="94"/>
    </location>
</feature>
<comment type="caution">
    <text evidence="3">The sequence shown here is derived from an EMBL/GenBank/DDBJ whole genome shotgun (WGS) entry which is preliminary data.</text>
</comment>
<evidence type="ECO:0000313" key="3">
    <source>
        <dbReference type="EMBL" id="KAK2188290.1"/>
    </source>
</evidence>
<name>A0AAD9P546_RIDPI</name>
<evidence type="ECO:0000313" key="4">
    <source>
        <dbReference type="Proteomes" id="UP001209878"/>
    </source>
</evidence>
<feature type="transmembrane region" description="Helical" evidence="2">
    <location>
        <begin position="140"/>
        <end position="158"/>
    </location>
</feature>
<keyword evidence="2" id="KW-1133">Transmembrane helix</keyword>
<dbReference type="EMBL" id="JAODUO010000137">
    <property type="protein sequence ID" value="KAK2188290.1"/>
    <property type="molecule type" value="Genomic_DNA"/>
</dbReference>
<proteinExistence type="predicted"/>
<sequence>MASATRVKPERGSRQVPGRRPNNGPTSERPPPTSDDTYARVEYVPGHDNVYMTLDDNRPTAPDPARTGPGNGRGVSQGHGGSPYQPGSGNNNGSGRREYSNEIRLLVGTSICIILLGLALSGAALWFFCEYLFTAECFRIKYVRYLILLLHCIVFHMLKTLRRETI</sequence>
<evidence type="ECO:0000256" key="1">
    <source>
        <dbReference type="SAM" id="MobiDB-lite"/>
    </source>
</evidence>